<organism evidence="3 4">
    <name type="scientific">Syntrophotalea acetylenivorans</name>
    <dbReference type="NCBI Taxonomy" id="1842532"/>
    <lineage>
        <taxon>Bacteria</taxon>
        <taxon>Pseudomonadati</taxon>
        <taxon>Thermodesulfobacteriota</taxon>
        <taxon>Desulfuromonadia</taxon>
        <taxon>Desulfuromonadales</taxon>
        <taxon>Syntrophotaleaceae</taxon>
        <taxon>Syntrophotalea</taxon>
    </lineage>
</organism>
<dbReference type="EMBL" id="CP015519">
    <property type="protein sequence ID" value="APG26791.1"/>
    <property type="molecule type" value="Genomic_DNA"/>
</dbReference>
<sequence>MPRKGIRYEQVAEACAVLEKSQQLSVRAIQARTGGSMTTVLKHYRRWQRERSGQAGVETTISDRLRHALLSELEEAAAQARHAGQKEIKEAQQQIDQLKKETEKKQLRFAQQFQIAQQQKRLLEKKLLDAEQRAATAEKQLRSAQDRLNTAQKSLQRERRKQLLKGTILQKAQDLKPVGEDPTPGQEQKDQVLEESPKISTAQKKAPATKKPKKKVQQSLFDF</sequence>
<dbReference type="InterPro" id="IPR021104">
    <property type="entry name" value="KfrA_DNA-bd_N"/>
</dbReference>
<feature type="compositionally biased region" description="Basic and acidic residues" evidence="1">
    <location>
        <begin position="187"/>
        <end position="197"/>
    </location>
</feature>
<evidence type="ECO:0000259" key="2">
    <source>
        <dbReference type="Pfam" id="PF11740"/>
    </source>
</evidence>
<dbReference type="AlphaFoldDB" id="A0A1L3GLM3"/>
<feature type="region of interest" description="Disordered" evidence="1">
    <location>
        <begin position="138"/>
        <end position="223"/>
    </location>
</feature>
<feature type="domain" description="KfrA N-terminal DNA-binding" evidence="2">
    <location>
        <begin position="8"/>
        <end position="119"/>
    </location>
</feature>
<name>A0A1L3GLM3_9BACT</name>
<keyword evidence="4" id="KW-1185">Reference proteome</keyword>
<dbReference type="KEGG" id="pef:A7E78_02325"/>
<dbReference type="Proteomes" id="UP000182517">
    <property type="component" value="Chromosome"/>
</dbReference>
<evidence type="ECO:0000313" key="3">
    <source>
        <dbReference type="EMBL" id="APG26791.1"/>
    </source>
</evidence>
<feature type="compositionally biased region" description="Basic residues" evidence="1">
    <location>
        <begin position="207"/>
        <end position="216"/>
    </location>
</feature>
<accession>A0A1L3GLM3</accession>
<dbReference type="Pfam" id="PF11740">
    <property type="entry name" value="KfrA_N"/>
    <property type="match status" value="1"/>
</dbReference>
<dbReference type="RefSeq" id="WP_072282751.1">
    <property type="nucleotide sequence ID" value="NZ_CP015519.1"/>
</dbReference>
<proteinExistence type="predicted"/>
<evidence type="ECO:0000313" key="4">
    <source>
        <dbReference type="Proteomes" id="UP000182517"/>
    </source>
</evidence>
<gene>
    <name evidence="3" type="ORF">A7E78_02325</name>
</gene>
<evidence type="ECO:0000256" key="1">
    <source>
        <dbReference type="SAM" id="MobiDB-lite"/>
    </source>
</evidence>
<dbReference type="OrthoDB" id="7033638at2"/>
<protein>
    <recommendedName>
        <fullName evidence="2">KfrA N-terminal DNA-binding domain-containing protein</fullName>
    </recommendedName>
</protein>
<reference evidence="3 4" key="1">
    <citation type="journal article" date="2017" name="Genome Announc.">
        <title>Complete Genome Sequences of Two Acetylene-Fermenting Pelobacter acetylenicus Strains.</title>
        <authorList>
            <person name="Sutton J.M."/>
            <person name="Baesman S.M."/>
            <person name="Fierst J.L."/>
            <person name="Poret-Peterson A.T."/>
            <person name="Oremland R.S."/>
            <person name="Dunlap D.S."/>
            <person name="Akob D.M."/>
        </authorList>
    </citation>
    <scope>NUCLEOTIDE SEQUENCE [LARGE SCALE GENOMIC DNA]</scope>
    <source>
        <strain evidence="3 4">SFB93</strain>
    </source>
</reference>